<accession>A0AA49JHR2</accession>
<feature type="region of interest" description="Disordered" evidence="1">
    <location>
        <begin position="270"/>
        <end position="327"/>
    </location>
</feature>
<dbReference type="AlphaFoldDB" id="A0AA49JHR2"/>
<feature type="compositionally biased region" description="Polar residues" evidence="1">
    <location>
        <begin position="283"/>
        <end position="301"/>
    </location>
</feature>
<evidence type="ECO:0000256" key="1">
    <source>
        <dbReference type="SAM" id="MobiDB-lite"/>
    </source>
</evidence>
<proteinExistence type="predicted"/>
<feature type="compositionally biased region" description="Polar residues" evidence="1">
    <location>
        <begin position="308"/>
        <end position="321"/>
    </location>
</feature>
<dbReference type="EMBL" id="CP120682">
    <property type="protein sequence ID" value="WKN38710.1"/>
    <property type="molecule type" value="Genomic_DNA"/>
</dbReference>
<organism evidence="2">
    <name type="scientific">Roseihalotalea indica</name>
    <dbReference type="NCBI Taxonomy" id="2867963"/>
    <lineage>
        <taxon>Bacteria</taxon>
        <taxon>Pseudomonadati</taxon>
        <taxon>Bacteroidota</taxon>
        <taxon>Cytophagia</taxon>
        <taxon>Cytophagales</taxon>
        <taxon>Catalimonadaceae</taxon>
        <taxon>Roseihalotalea</taxon>
    </lineage>
</organism>
<reference evidence="2" key="2">
    <citation type="journal article" date="2024" name="Antonie Van Leeuwenhoek">
        <title>Roseihalotalea indica gen. nov., sp. nov., a halophilic Bacteroidetes from mesopelagic Southwest Indian Ocean with higher carbohydrate metabolic potential.</title>
        <authorList>
            <person name="Chen B."/>
            <person name="Zhang M."/>
            <person name="Lin D."/>
            <person name="Ye J."/>
            <person name="Tang K."/>
        </authorList>
    </citation>
    <scope>NUCLEOTIDE SEQUENCE</scope>
    <source>
        <strain evidence="2">TK19036</strain>
    </source>
</reference>
<sequence>MEKEQDPRNELQRVGPQAADALRGYGYPDLAGEYECTLHRSTLDPQAMLAHSRIANTALKELNNLAEVKQGRHPALQRTIQLQERLEAALPSNQQAEAARSTADRSLPTKSTLKENSESLGTAAQEVANYLREKRGYSQASITELEEKLGTELTTYRSSPNVQTLEKLETHTREGMAVMKADFGAAKEAMQKENEEYVRERNYLSEEGKEFILKESERGEFLLPNGQKGHSMESRITFTQQQLEQYASIKDQIISSDRQQNGQLPIKQALSNTTEHPEVGASTIDSQRSSLEQNYPHLSSEQQDRYVSLQTSVQEKQTTINKEQEIG</sequence>
<name>A0AA49JHR2_9BACT</name>
<feature type="region of interest" description="Disordered" evidence="1">
    <location>
        <begin position="1"/>
        <end position="20"/>
    </location>
</feature>
<protein>
    <submittedName>
        <fullName evidence="2">Uncharacterized protein</fullName>
    </submittedName>
</protein>
<reference evidence="2" key="1">
    <citation type="journal article" date="2023" name="Comput. Struct. Biotechnol. J.">
        <title>Discovery of a novel marine Bacteroidetes with a rich repertoire of carbohydrate-active enzymes.</title>
        <authorList>
            <person name="Chen B."/>
            <person name="Liu G."/>
            <person name="Chen Q."/>
            <person name="Wang H."/>
            <person name="Liu L."/>
            <person name="Tang K."/>
        </authorList>
    </citation>
    <scope>NUCLEOTIDE SEQUENCE</scope>
    <source>
        <strain evidence="2">TK19036</strain>
    </source>
</reference>
<feature type="region of interest" description="Disordered" evidence="1">
    <location>
        <begin position="91"/>
        <end position="121"/>
    </location>
</feature>
<feature type="compositionally biased region" description="Basic and acidic residues" evidence="1">
    <location>
        <begin position="1"/>
        <end position="11"/>
    </location>
</feature>
<evidence type="ECO:0000313" key="2">
    <source>
        <dbReference type="EMBL" id="WKN38710.1"/>
    </source>
</evidence>
<gene>
    <name evidence="2" type="ORF">K4G66_08340</name>
</gene>